<dbReference type="eggNOG" id="COG1433">
    <property type="taxonomic scope" value="Bacteria"/>
</dbReference>
<feature type="compositionally biased region" description="Gly residues" evidence="1">
    <location>
        <begin position="121"/>
        <end position="150"/>
    </location>
</feature>
<sequence length="192" mass="18327">MKIAISSTGPDLDAQVEPRFGRCPYFIIVDPASGEFEALENQAAGNASGAGVQAAQMVADAGAEAVVTGSLGPKAANVLQAAGVKAYTGKSGTVRQVMGTYQSGEGGAASTPSSGATGTPSGVGMGGGGRGMGGGGRGMGGGGRGMGRGGGRGLGPGGACVCPGCGETAPHQPGVPCFDMRCPKCGGAMTRS</sequence>
<dbReference type="Proteomes" id="UP000014977">
    <property type="component" value="Unassembled WGS sequence"/>
</dbReference>
<dbReference type="STRING" id="897.B2D07_15570"/>
<dbReference type="CDD" id="cd00851">
    <property type="entry name" value="MTH1175"/>
    <property type="match status" value="1"/>
</dbReference>
<dbReference type="SUPFAM" id="SSF53146">
    <property type="entry name" value="Nitrogenase accessory factor-like"/>
    <property type="match status" value="1"/>
</dbReference>
<feature type="compositionally biased region" description="Low complexity" evidence="1">
    <location>
        <begin position="108"/>
        <end position="120"/>
    </location>
</feature>
<organism evidence="3 4">
    <name type="scientific">Desulfococcus multivorans DSM 2059</name>
    <dbReference type="NCBI Taxonomy" id="1121405"/>
    <lineage>
        <taxon>Bacteria</taxon>
        <taxon>Pseudomonadati</taxon>
        <taxon>Thermodesulfobacteriota</taxon>
        <taxon>Desulfobacteria</taxon>
        <taxon>Desulfobacterales</taxon>
        <taxon>Desulfococcaceae</taxon>
        <taxon>Desulfococcus</taxon>
    </lineage>
</organism>
<evidence type="ECO:0000259" key="2">
    <source>
        <dbReference type="Pfam" id="PF02579"/>
    </source>
</evidence>
<dbReference type="PANTHER" id="PTHR42983:SF1">
    <property type="entry name" value="IRON-MOLYBDENUM PROTEIN"/>
    <property type="match status" value="1"/>
</dbReference>
<evidence type="ECO:0000313" key="3">
    <source>
        <dbReference type="EMBL" id="EPR35879.1"/>
    </source>
</evidence>
<dbReference type="EMBL" id="ATHJ01000105">
    <property type="protein sequence ID" value="EPR35879.1"/>
    <property type="molecule type" value="Genomic_DNA"/>
</dbReference>
<reference evidence="3 4" key="1">
    <citation type="journal article" date="2013" name="Genome Announc.">
        <title>Draft genome sequences for three mercury-methylating, sulfate-reducing bacteria.</title>
        <authorList>
            <person name="Brown S.D."/>
            <person name="Hurt R.A.Jr."/>
            <person name="Gilmour C.C."/>
            <person name="Elias D.A."/>
        </authorList>
    </citation>
    <scope>NUCLEOTIDE SEQUENCE [LARGE SCALE GENOMIC DNA]</scope>
    <source>
        <strain evidence="3 4">DSM 2059</strain>
    </source>
</reference>
<dbReference type="RefSeq" id="WP_020877695.1">
    <property type="nucleotide sequence ID" value="NZ_ATHJ01000105.1"/>
</dbReference>
<dbReference type="PANTHER" id="PTHR42983">
    <property type="entry name" value="DINITROGENASE IRON-MOLYBDENUM COFACTOR PROTEIN-RELATED"/>
    <property type="match status" value="1"/>
</dbReference>
<feature type="region of interest" description="Disordered" evidence="1">
    <location>
        <begin position="103"/>
        <end position="150"/>
    </location>
</feature>
<gene>
    <name evidence="3" type="ORF">dsmv_0584</name>
</gene>
<evidence type="ECO:0000256" key="1">
    <source>
        <dbReference type="SAM" id="MobiDB-lite"/>
    </source>
</evidence>
<dbReference type="OrthoDB" id="9807451at2"/>
<dbReference type="InterPro" id="IPR003731">
    <property type="entry name" value="Di-Nase_FeMo-co_biosynth"/>
</dbReference>
<proteinExistence type="predicted"/>
<evidence type="ECO:0000313" key="4">
    <source>
        <dbReference type="Proteomes" id="UP000014977"/>
    </source>
</evidence>
<comment type="caution">
    <text evidence="3">The sequence shown here is derived from an EMBL/GenBank/DDBJ whole genome shotgun (WGS) entry which is preliminary data.</text>
</comment>
<dbReference type="InterPro" id="IPR033913">
    <property type="entry name" value="MTH1175_dom"/>
</dbReference>
<dbReference type="InterPro" id="IPR036105">
    <property type="entry name" value="DiNase_FeMo-co_biosyn_sf"/>
</dbReference>
<dbReference type="AlphaFoldDB" id="S7UPE8"/>
<protein>
    <submittedName>
        <fullName evidence="3">Dinitrogenase iron-molybdenum cofactor biosynthesis protein</fullName>
    </submittedName>
</protein>
<accession>S7UPE8</accession>
<dbReference type="Pfam" id="PF02579">
    <property type="entry name" value="Nitro_FeMo-Co"/>
    <property type="match status" value="1"/>
</dbReference>
<name>S7UPE8_DESML</name>
<keyword evidence="4" id="KW-1185">Reference proteome</keyword>
<feature type="domain" description="Dinitrogenase iron-molybdenum cofactor biosynthesis" evidence="2">
    <location>
        <begin position="13"/>
        <end position="102"/>
    </location>
</feature>
<dbReference type="Gene3D" id="3.30.420.130">
    <property type="entry name" value="Dinitrogenase iron-molybdenum cofactor biosynthesis domain"/>
    <property type="match status" value="1"/>
</dbReference>